<keyword evidence="1" id="KW-0479">Metal-binding</keyword>
<dbReference type="InterPro" id="IPR014240">
    <property type="entry name" value="YteA"/>
</dbReference>
<dbReference type="PANTHER" id="PTHR33823:SF4">
    <property type="entry name" value="GENERAL STRESS PROTEIN 16O"/>
    <property type="match status" value="1"/>
</dbReference>
<reference evidence="8" key="1">
    <citation type="submission" date="2019-07" db="EMBL/GenBank/DDBJ databases">
        <title>Bacillus alkalisoli sp. nov. isolated from saline soil.</title>
        <authorList>
            <person name="Sun J.-Q."/>
            <person name="Xu L."/>
        </authorList>
    </citation>
    <scope>NUCLEOTIDE SEQUENCE [LARGE SCALE GENOMIC DNA]</scope>
    <source>
        <strain evidence="8">M4U3P1</strain>
    </source>
</reference>
<dbReference type="NCBIfam" id="TIGR02890">
    <property type="entry name" value="bacill_yteA"/>
    <property type="match status" value="1"/>
</dbReference>
<feature type="compositionally biased region" description="Basic and acidic residues" evidence="5">
    <location>
        <begin position="131"/>
        <end position="147"/>
    </location>
</feature>
<keyword evidence="8" id="KW-1185">Reference proteome</keyword>
<dbReference type="GO" id="GO:0008270">
    <property type="term" value="F:zinc ion binding"/>
    <property type="evidence" value="ECO:0007669"/>
    <property type="project" value="UniProtKB-KW"/>
</dbReference>
<name>A0A859FE78_9BACI</name>
<dbReference type="Proteomes" id="UP000318138">
    <property type="component" value="Chromosome"/>
</dbReference>
<evidence type="ECO:0000256" key="4">
    <source>
        <dbReference type="PROSITE-ProRule" id="PRU00510"/>
    </source>
</evidence>
<dbReference type="SUPFAM" id="SSF109635">
    <property type="entry name" value="DnaK suppressor protein DksA, alpha-hairpin domain"/>
    <property type="match status" value="1"/>
</dbReference>
<dbReference type="AlphaFoldDB" id="A0A859FE78"/>
<feature type="compositionally biased region" description="Acidic residues" evidence="5">
    <location>
        <begin position="157"/>
        <end position="168"/>
    </location>
</feature>
<evidence type="ECO:0000256" key="1">
    <source>
        <dbReference type="ARBA" id="ARBA00022723"/>
    </source>
</evidence>
<keyword evidence="3" id="KW-0862">Zinc</keyword>
<evidence type="ECO:0000259" key="6">
    <source>
        <dbReference type="Pfam" id="PF01258"/>
    </source>
</evidence>
<dbReference type="RefSeq" id="WP_176009216.1">
    <property type="nucleotide sequence ID" value="NZ_CP041372.2"/>
</dbReference>
<dbReference type="InterPro" id="IPR037187">
    <property type="entry name" value="DnaK_N"/>
</dbReference>
<dbReference type="Pfam" id="PF01258">
    <property type="entry name" value="zf-dskA_traR"/>
    <property type="match status" value="1"/>
</dbReference>
<evidence type="ECO:0000256" key="3">
    <source>
        <dbReference type="ARBA" id="ARBA00022833"/>
    </source>
</evidence>
<sequence>MEKSFKQTLLDMKKETEERLQTDEDHDTGELSNYDNHPGDGGSELFEQTRDLALDEQSRDQLYEIDQALAAIEDGSYGTCKECGKDIPEERLEIVPTTLYCVDHAKEMEESRPVEEEVTSPIEEEATSLKQEMRTESWQDVEAHGTSDSEQEQFTKEEEEEDYHDERK</sequence>
<evidence type="ECO:0000256" key="2">
    <source>
        <dbReference type="ARBA" id="ARBA00022771"/>
    </source>
</evidence>
<organism evidence="7 8">
    <name type="scientific">Paenalkalicoccus suaedae</name>
    <dbReference type="NCBI Taxonomy" id="2592382"/>
    <lineage>
        <taxon>Bacteria</taxon>
        <taxon>Bacillati</taxon>
        <taxon>Bacillota</taxon>
        <taxon>Bacilli</taxon>
        <taxon>Bacillales</taxon>
        <taxon>Bacillaceae</taxon>
        <taxon>Paenalkalicoccus</taxon>
    </lineage>
</organism>
<evidence type="ECO:0000313" key="7">
    <source>
        <dbReference type="EMBL" id="QKS71180.1"/>
    </source>
</evidence>
<dbReference type="Gene3D" id="1.20.120.910">
    <property type="entry name" value="DksA, coiled-coil domain"/>
    <property type="match status" value="1"/>
</dbReference>
<feature type="compositionally biased region" description="Acidic residues" evidence="5">
    <location>
        <begin position="116"/>
        <end position="126"/>
    </location>
</feature>
<dbReference type="SUPFAM" id="SSF57716">
    <property type="entry name" value="Glucocorticoid receptor-like (DNA-binding domain)"/>
    <property type="match status" value="1"/>
</dbReference>
<dbReference type="KEGG" id="psua:FLK61_31190"/>
<proteinExistence type="predicted"/>
<feature type="zinc finger region" description="dksA C4-type" evidence="4">
    <location>
        <begin position="80"/>
        <end position="104"/>
    </location>
</feature>
<keyword evidence="2" id="KW-0863">Zinc-finger</keyword>
<dbReference type="EMBL" id="CP041372">
    <property type="protein sequence ID" value="QKS71180.1"/>
    <property type="molecule type" value="Genomic_DNA"/>
</dbReference>
<feature type="compositionally biased region" description="Basic and acidic residues" evidence="5">
    <location>
        <begin position="1"/>
        <end position="23"/>
    </location>
</feature>
<evidence type="ECO:0000313" key="8">
    <source>
        <dbReference type="Proteomes" id="UP000318138"/>
    </source>
</evidence>
<feature type="domain" description="Zinc finger DksA/TraR C4-type" evidence="6">
    <location>
        <begin position="75"/>
        <end position="103"/>
    </location>
</feature>
<dbReference type="PANTHER" id="PTHR33823">
    <property type="entry name" value="RNA POLYMERASE-BINDING TRANSCRIPTION FACTOR DKSA-RELATED"/>
    <property type="match status" value="1"/>
</dbReference>
<dbReference type="InterPro" id="IPR000962">
    <property type="entry name" value="Znf_DskA_TraR"/>
</dbReference>
<protein>
    <submittedName>
        <fullName evidence="7">TraR/DksA C4-type zinc finger protein</fullName>
    </submittedName>
</protein>
<gene>
    <name evidence="7" type="ORF">FLK61_31190</name>
</gene>
<accession>A0A859FE78</accession>
<evidence type="ECO:0000256" key="5">
    <source>
        <dbReference type="SAM" id="MobiDB-lite"/>
    </source>
</evidence>
<feature type="region of interest" description="Disordered" evidence="5">
    <location>
        <begin position="1"/>
        <end position="45"/>
    </location>
</feature>
<feature type="region of interest" description="Disordered" evidence="5">
    <location>
        <begin position="108"/>
        <end position="168"/>
    </location>
</feature>
<dbReference type="PROSITE" id="PS51128">
    <property type="entry name" value="ZF_DKSA_2"/>
    <property type="match status" value="1"/>
</dbReference>